<evidence type="ECO:0000256" key="2">
    <source>
        <dbReference type="SAM" id="Phobius"/>
    </source>
</evidence>
<dbReference type="EMBL" id="UZAU01000683">
    <property type="status" value="NOT_ANNOTATED_CDS"/>
    <property type="molecule type" value="Genomic_DNA"/>
</dbReference>
<dbReference type="EnsemblPlants" id="evm.model.08.340">
    <property type="protein sequence ID" value="cds.evm.model.08.340"/>
    <property type="gene ID" value="evm.TU.08.340"/>
</dbReference>
<reference evidence="4" key="1">
    <citation type="submission" date="2018-11" db="EMBL/GenBank/DDBJ databases">
        <authorList>
            <person name="Grassa J C."/>
        </authorList>
    </citation>
    <scope>NUCLEOTIDE SEQUENCE [LARGE SCALE GENOMIC DNA]</scope>
</reference>
<name>A0A803QAY2_CANSA</name>
<feature type="signal peptide" evidence="3">
    <location>
        <begin position="1"/>
        <end position="27"/>
    </location>
</feature>
<proteinExistence type="predicted"/>
<feature type="region of interest" description="Disordered" evidence="1">
    <location>
        <begin position="54"/>
        <end position="85"/>
    </location>
</feature>
<dbReference type="Proteomes" id="UP000596661">
    <property type="component" value="Chromosome 8"/>
</dbReference>
<keyword evidence="2" id="KW-0472">Membrane</keyword>
<keyword evidence="2" id="KW-0812">Transmembrane</keyword>
<keyword evidence="2" id="KW-1133">Transmembrane helix</keyword>
<organism evidence="4 5">
    <name type="scientific">Cannabis sativa</name>
    <name type="common">Hemp</name>
    <name type="synonym">Marijuana</name>
    <dbReference type="NCBI Taxonomy" id="3483"/>
    <lineage>
        <taxon>Eukaryota</taxon>
        <taxon>Viridiplantae</taxon>
        <taxon>Streptophyta</taxon>
        <taxon>Embryophyta</taxon>
        <taxon>Tracheophyta</taxon>
        <taxon>Spermatophyta</taxon>
        <taxon>Magnoliopsida</taxon>
        <taxon>eudicotyledons</taxon>
        <taxon>Gunneridae</taxon>
        <taxon>Pentapetalae</taxon>
        <taxon>rosids</taxon>
        <taxon>fabids</taxon>
        <taxon>Rosales</taxon>
        <taxon>Cannabaceae</taxon>
        <taxon>Cannabis</taxon>
    </lineage>
</organism>
<evidence type="ECO:0000313" key="4">
    <source>
        <dbReference type="EnsemblPlants" id="cds.evm.model.08.340"/>
    </source>
</evidence>
<evidence type="ECO:0000256" key="3">
    <source>
        <dbReference type="SAM" id="SignalP"/>
    </source>
</evidence>
<sequence>MKRLVYFSILVVLVLILLSQSLPTSSADYQLPNKRSVSSEAQKLQIYIRRRGGGGVRASGVVGAGSTTTTTRSSSKSSSSSSPAIGKSQTFLLHALLSMSTLFLGVTLF</sequence>
<feature type="chain" id="PRO_5031553459" evidence="3">
    <location>
        <begin position="28"/>
        <end position="109"/>
    </location>
</feature>
<keyword evidence="5" id="KW-1185">Reference proteome</keyword>
<accession>A0A803QAY2</accession>
<evidence type="ECO:0000256" key="1">
    <source>
        <dbReference type="SAM" id="MobiDB-lite"/>
    </source>
</evidence>
<dbReference type="AlphaFoldDB" id="A0A803QAY2"/>
<reference evidence="4" key="2">
    <citation type="submission" date="2021-03" db="UniProtKB">
        <authorList>
            <consortium name="EnsemblPlants"/>
        </authorList>
    </citation>
    <scope>IDENTIFICATION</scope>
</reference>
<keyword evidence="3" id="KW-0732">Signal</keyword>
<dbReference type="Gramene" id="evm.model.08.340">
    <property type="protein sequence ID" value="cds.evm.model.08.340"/>
    <property type="gene ID" value="evm.TU.08.340"/>
</dbReference>
<evidence type="ECO:0000313" key="5">
    <source>
        <dbReference type="Proteomes" id="UP000596661"/>
    </source>
</evidence>
<feature type="compositionally biased region" description="Low complexity" evidence="1">
    <location>
        <begin position="58"/>
        <end position="82"/>
    </location>
</feature>
<protein>
    <submittedName>
        <fullName evidence="4">Uncharacterized protein</fullName>
    </submittedName>
</protein>
<feature type="transmembrane region" description="Helical" evidence="2">
    <location>
        <begin position="91"/>
        <end position="108"/>
    </location>
</feature>